<accession>A0A372LR42</accession>
<dbReference type="GO" id="GO:0012505">
    <property type="term" value="C:endomembrane system"/>
    <property type="evidence" value="ECO:0007669"/>
    <property type="project" value="UniProtKB-SubCell"/>
</dbReference>
<keyword evidence="2 6" id="KW-0812">Transmembrane</keyword>
<keyword evidence="5" id="KW-0175">Coiled coil</keyword>
<dbReference type="EMBL" id="QVTE01000015">
    <property type="protein sequence ID" value="RFU70516.1"/>
    <property type="molecule type" value="Genomic_DNA"/>
</dbReference>
<evidence type="ECO:0000313" key="8">
    <source>
        <dbReference type="EMBL" id="RFU70516.1"/>
    </source>
</evidence>
<organism evidence="8 9">
    <name type="scientific">Peribacillus saganii</name>
    <dbReference type="NCBI Taxonomy" id="2303992"/>
    <lineage>
        <taxon>Bacteria</taxon>
        <taxon>Bacillati</taxon>
        <taxon>Bacillota</taxon>
        <taxon>Bacilli</taxon>
        <taxon>Bacillales</taxon>
        <taxon>Bacillaceae</taxon>
        <taxon>Peribacillus</taxon>
    </lineage>
</organism>
<feature type="coiled-coil region" evidence="5">
    <location>
        <begin position="23"/>
        <end position="57"/>
    </location>
</feature>
<evidence type="ECO:0000256" key="4">
    <source>
        <dbReference type="ARBA" id="ARBA00023136"/>
    </source>
</evidence>
<dbReference type="Pfam" id="PF06803">
    <property type="entry name" value="DUF1232"/>
    <property type="match status" value="1"/>
</dbReference>
<evidence type="ECO:0000313" key="9">
    <source>
        <dbReference type="Proteomes" id="UP000264541"/>
    </source>
</evidence>
<feature type="domain" description="DUF1232" evidence="7">
    <location>
        <begin position="91"/>
        <end position="126"/>
    </location>
</feature>
<evidence type="ECO:0000256" key="6">
    <source>
        <dbReference type="SAM" id="Phobius"/>
    </source>
</evidence>
<sequence length="156" mass="17888">MFWKRNNDQATLTQDDSVIEKKKEEAVSKAQDYINDKDKLQNLIKEAEQKADLNQNKNGIVQETWDNLKNMFELIKAYIKGDYRNIPYGSLALIVGTVLYFVMPADAIPDIIAALGFTDDAAVIAFTLKKVKEDIDKFLEWKNTHDLKNSDLTDKE</sequence>
<gene>
    <name evidence="8" type="ORF">D0469_06170</name>
</gene>
<evidence type="ECO:0000256" key="3">
    <source>
        <dbReference type="ARBA" id="ARBA00022989"/>
    </source>
</evidence>
<keyword evidence="3 6" id="KW-1133">Transmembrane helix</keyword>
<evidence type="ECO:0000256" key="5">
    <source>
        <dbReference type="SAM" id="Coils"/>
    </source>
</evidence>
<feature type="transmembrane region" description="Helical" evidence="6">
    <location>
        <begin position="86"/>
        <end position="105"/>
    </location>
</feature>
<comment type="caution">
    <text evidence="8">The sequence shown here is derived from an EMBL/GenBank/DDBJ whole genome shotgun (WGS) entry which is preliminary data.</text>
</comment>
<dbReference type="InterPro" id="IPR010652">
    <property type="entry name" value="DUF1232"/>
</dbReference>
<protein>
    <submittedName>
        <fullName evidence="8">DUF1232 domain-containing protein</fullName>
    </submittedName>
</protein>
<keyword evidence="4 6" id="KW-0472">Membrane</keyword>
<evidence type="ECO:0000256" key="2">
    <source>
        <dbReference type="ARBA" id="ARBA00022692"/>
    </source>
</evidence>
<dbReference type="Proteomes" id="UP000264541">
    <property type="component" value="Unassembled WGS sequence"/>
</dbReference>
<dbReference type="AlphaFoldDB" id="A0A372LR42"/>
<evidence type="ECO:0000256" key="1">
    <source>
        <dbReference type="ARBA" id="ARBA00004127"/>
    </source>
</evidence>
<reference evidence="8 9" key="1">
    <citation type="submission" date="2018-08" db="EMBL/GenBank/DDBJ databases">
        <title>Bacillus chawlae sp. nov., Bacillus glennii sp. nov., and Bacillus saganii sp. nov. Isolated from the Vehicle Assembly Building at Kennedy Space Center where the Viking Spacecraft were Assembled.</title>
        <authorList>
            <person name="Seuylemezian A."/>
            <person name="Vaishampayan P."/>
        </authorList>
    </citation>
    <scope>NUCLEOTIDE SEQUENCE [LARGE SCALE GENOMIC DNA]</scope>
    <source>
        <strain evidence="8 9">V47-23a</strain>
    </source>
</reference>
<evidence type="ECO:0000259" key="7">
    <source>
        <dbReference type="Pfam" id="PF06803"/>
    </source>
</evidence>
<comment type="subcellular location">
    <subcellularLocation>
        <location evidence="1">Endomembrane system</location>
        <topology evidence="1">Multi-pass membrane protein</topology>
    </subcellularLocation>
</comment>
<proteinExistence type="predicted"/>
<name>A0A372LR42_9BACI</name>
<keyword evidence="9" id="KW-1185">Reference proteome</keyword>
<dbReference type="OrthoDB" id="9793277at2"/>
<dbReference type="RefSeq" id="WP_117325770.1">
    <property type="nucleotide sequence ID" value="NZ_QVTE01000015.1"/>
</dbReference>